<organism evidence="1 2">
    <name type="scientific">uncultured phage cr52_1</name>
    <dbReference type="NCBI Taxonomy" id="2772079"/>
    <lineage>
        <taxon>Viruses</taxon>
        <taxon>Duplodnaviria</taxon>
        <taxon>Heunggongvirae</taxon>
        <taxon>Uroviricota</taxon>
        <taxon>Caudoviricetes</taxon>
        <taxon>Crassvirales</taxon>
        <taxon>Suoliviridae</taxon>
        <taxon>Loutivirinae</taxon>
        <taxon>Buchavirus</taxon>
        <taxon>Buchavirus copri</taxon>
    </lineage>
</organism>
<reference evidence="1 2" key="1">
    <citation type="submission" date="2020-07" db="EMBL/GenBank/DDBJ databases">
        <title>Taxonomic proposal: Crassvirales, a new order of highly abundant and diverse bacterial viruses.</title>
        <authorList>
            <person name="Shkoporov A.N."/>
            <person name="Stockdale S.R."/>
            <person name="Guerin E."/>
            <person name="Ross R.P."/>
            <person name="Hill C."/>
        </authorList>
    </citation>
    <scope>NUCLEOTIDE SEQUENCE [LARGE SCALE GENOMIC DNA]</scope>
</reference>
<evidence type="ECO:0000313" key="2">
    <source>
        <dbReference type="Proteomes" id="UP000594150"/>
    </source>
</evidence>
<sequence length="113" mass="13465">MGLINFIRQNLPESWEKAATEMKMKSELITRLHANVPRIYKNRYHYKEGMRYIRSVFNISADKLVYYVEASDIDLVKWEKLTNKIKEIEYQCELYHGGFGLIPNRKKESSNKC</sequence>
<dbReference type="RefSeq" id="YP_010112131.1">
    <property type="nucleotide sequence ID" value="NC_055888.1"/>
</dbReference>
<keyword evidence="2" id="KW-1185">Reference proteome</keyword>
<name>A0A7M1RSN3_9CAUD</name>
<accession>A0A7M1RSN3</accession>
<dbReference type="Proteomes" id="UP000594150">
    <property type="component" value="Segment"/>
</dbReference>
<proteinExistence type="predicted"/>
<dbReference type="EMBL" id="MT774395">
    <property type="protein sequence ID" value="QOR56679.1"/>
    <property type="molecule type" value="Genomic_DNA"/>
</dbReference>
<evidence type="ECO:0000313" key="1">
    <source>
        <dbReference type="EMBL" id="QOR56679.1"/>
    </source>
</evidence>
<protein>
    <submittedName>
        <fullName evidence="1">Uncharacterized protein</fullName>
    </submittedName>
</protein>
<dbReference type="KEGG" id="vg:65130592"/>
<dbReference type="GeneID" id="65130592"/>